<name>A0A6C0GEB0_9BACT</name>
<accession>A0A6C0GEB0</accession>
<evidence type="ECO:0000256" key="5">
    <source>
        <dbReference type="ARBA" id="ARBA00022741"/>
    </source>
</evidence>
<dbReference type="GO" id="GO:0000155">
    <property type="term" value="F:phosphorelay sensor kinase activity"/>
    <property type="evidence" value="ECO:0007669"/>
    <property type="project" value="InterPro"/>
</dbReference>
<dbReference type="KEGG" id="rhoz:GXP67_05230"/>
<dbReference type="EC" id="2.7.13.3" evidence="2"/>
<dbReference type="PANTHER" id="PTHR24421:SF10">
    <property type="entry name" value="NITRATE_NITRITE SENSOR PROTEIN NARQ"/>
    <property type="match status" value="1"/>
</dbReference>
<dbReference type="EMBL" id="CP048222">
    <property type="protein sequence ID" value="QHT66113.1"/>
    <property type="molecule type" value="Genomic_DNA"/>
</dbReference>
<dbReference type="Pfam" id="PF02518">
    <property type="entry name" value="HATPase_c"/>
    <property type="match status" value="1"/>
</dbReference>
<dbReference type="GO" id="GO:0016020">
    <property type="term" value="C:membrane"/>
    <property type="evidence" value="ECO:0007669"/>
    <property type="project" value="InterPro"/>
</dbReference>
<feature type="domain" description="Histidine kinase" evidence="10">
    <location>
        <begin position="68"/>
        <end position="262"/>
    </location>
</feature>
<evidence type="ECO:0000313" key="11">
    <source>
        <dbReference type="EMBL" id="QHT66113.1"/>
    </source>
</evidence>
<feature type="transmembrane region" description="Helical" evidence="9">
    <location>
        <begin position="12"/>
        <end position="31"/>
    </location>
</feature>
<dbReference type="RefSeq" id="WP_162442184.1">
    <property type="nucleotide sequence ID" value="NZ_CP048222.1"/>
</dbReference>
<organism evidence="11 12">
    <name type="scientific">Rhodocytophaga rosea</name>
    <dbReference type="NCBI Taxonomy" id="2704465"/>
    <lineage>
        <taxon>Bacteria</taxon>
        <taxon>Pseudomonadati</taxon>
        <taxon>Bacteroidota</taxon>
        <taxon>Cytophagia</taxon>
        <taxon>Cytophagales</taxon>
        <taxon>Rhodocytophagaceae</taxon>
        <taxon>Rhodocytophaga</taxon>
    </lineage>
</organism>
<dbReference type="GO" id="GO:0005524">
    <property type="term" value="F:ATP binding"/>
    <property type="evidence" value="ECO:0007669"/>
    <property type="project" value="UniProtKB-KW"/>
</dbReference>
<dbReference type="Proteomes" id="UP000480178">
    <property type="component" value="Chromosome"/>
</dbReference>
<dbReference type="InterPro" id="IPR011712">
    <property type="entry name" value="Sig_transdc_His_kin_sub3_dim/P"/>
</dbReference>
<dbReference type="PANTHER" id="PTHR24421">
    <property type="entry name" value="NITRATE/NITRITE SENSOR PROTEIN NARX-RELATED"/>
    <property type="match status" value="1"/>
</dbReference>
<keyword evidence="12" id="KW-1185">Reference proteome</keyword>
<comment type="catalytic activity">
    <reaction evidence="1">
        <text>ATP + protein L-histidine = ADP + protein N-phospho-L-histidine.</text>
        <dbReference type="EC" id="2.7.13.3"/>
    </reaction>
</comment>
<evidence type="ECO:0000313" key="12">
    <source>
        <dbReference type="Proteomes" id="UP000480178"/>
    </source>
</evidence>
<dbReference type="Gene3D" id="3.30.565.10">
    <property type="entry name" value="Histidine kinase-like ATPase, C-terminal domain"/>
    <property type="match status" value="1"/>
</dbReference>
<keyword evidence="9" id="KW-0812">Transmembrane</keyword>
<protein>
    <recommendedName>
        <fullName evidence="2">histidine kinase</fullName>
        <ecNumber evidence="2">2.7.13.3</ecNumber>
    </recommendedName>
</protein>
<sequence>MQTIAGEIQFVIAITFFLILITSFVIVFMFIHQNNSRKYLKYIEEVKNTYEQEILKARLEMQEQTFLGLSQEIHDNIGQILSLIRLNISTIKPEDPLTTSRKISASKELLDKAIEDLRDLSKRLNTEYVIKQTLSESLQFQVGLIQKIGLYDTSLDIQGNEFSLDGEKKLIVFRIAQEALNNIIKHAKATKIKITLSFFPGQIQLNIQDNGRGFETFGLEKAGNGLGTHNMYYRAKLIGASFSLQSKSGEGTLAHLILPVSINN</sequence>
<keyword evidence="7" id="KW-0067">ATP-binding</keyword>
<evidence type="ECO:0000256" key="4">
    <source>
        <dbReference type="ARBA" id="ARBA00022679"/>
    </source>
</evidence>
<keyword evidence="4" id="KW-0808">Transferase</keyword>
<proteinExistence type="predicted"/>
<evidence type="ECO:0000256" key="2">
    <source>
        <dbReference type="ARBA" id="ARBA00012438"/>
    </source>
</evidence>
<dbReference type="Gene3D" id="1.20.5.1930">
    <property type="match status" value="1"/>
</dbReference>
<dbReference type="InterPro" id="IPR003594">
    <property type="entry name" value="HATPase_dom"/>
</dbReference>
<keyword evidence="9" id="KW-1133">Transmembrane helix</keyword>
<keyword evidence="5" id="KW-0547">Nucleotide-binding</keyword>
<dbReference type="AlphaFoldDB" id="A0A6C0GEB0"/>
<evidence type="ECO:0000256" key="7">
    <source>
        <dbReference type="ARBA" id="ARBA00022840"/>
    </source>
</evidence>
<dbReference type="SMART" id="SM00387">
    <property type="entry name" value="HATPase_c"/>
    <property type="match status" value="1"/>
</dbReference>
<dbReference type="GO" id="GO:0046983">
    <property type="term" value="F:protein dimerization activity"/>
    <property type="evidence" value="ECO:0007669"/>
    <property type="project" value="InterPro"/>
</dbReference>
<keyword evidence="9" id="KW-0472">Membrane</keyword>
<evidence type="ECO:0000259" key="10">
    <source>
        <dbReference type="PROSITE" id="PS50109"/>
    </source>
</evidence>
<dbReference type="Pfam" id="PF07730">
    <property type="entry name" value="HisKA_3"/>
    <property type="match status" value="1"/>
</dbReference>
<dbReference type="SUPFAM" id="SSF55874">
    <property type="entry name" value="ATPase domain of HSP90 chaperone/DNA topoisomerase II/histidine kinase"/>
    <property type="match status" value="1"/>
</dbReference>
<dbReference type="PROSITE" id="PS50109">
    <property type="entry name" value="HIS_KIN"/>
    <property type="match status" value="1"/>
</dbReference>
<evidence type="ECO:0000256" key="1">
    <source>
        <dbReference type="ARBA" id="ARBA00000085"/>
    </source>
</evidence>
<keyword evidence="8" id="KW-0902">Two-component regulatory system</keyword>
<evidence type="ECO:0000256" key="6">
    <source>
        <dbReference type="ARBA" id="ARBA00022777"/>
    </source>
</evidence>
<reference evidence="11 12" key="1">
    <citation type="submission" date="2020-01" db="EMBL/GenBank/DDBJ databases">
        <authorList>
            <person name="Kim M.K."/>
        </authorList>
    </citation>
    <scope>NUCLEOTIDE SEQUENCE [LARGE SCALE GENOMIC DNA]</scope>
    <source>
        <strain evidence="11 12">172606-1</strain>
    </source>
</reference>
<evidence type="ECO:0000256" key="8">
    <source>
        <dbReference type="ARBA" id="ARBA00023012"/>
    </source>
</evidence>
<dbReference type="CDD" id="cd16917">
    <property type="entry name" value="HATPase_UhpB-NarQ-NarX-like"/>
    <property type="match status" value="1"/>
</dbReference>
<evidence type="ECO:0000256" key="9">
    <source>
        <dbReference type="SAM" id="Phobius"/>
    </source>
</evidence>
<dbReference type="InterPro" id="IPR005467">
    <property type="entry name" value="His_kinase_dom"/>
</dbReference>
<keyword evidence="3" id="KW-0597">Phosphoprotein</keyword>
<dbReference type="InterPro" id="IPR050482">
    <property type="entry name" value="Sensor_HK_TwoCompSys"/>
</dbReference>
<dbReference type="InterPro" id="IPR036890">
    <property type="entry name" value="HATPase_C_sf"/>
</dbReference>
<evidence type="ECO:0000256" key="3">
    <source>
        <dbReference type="ARBA" id="ARBA00022553"/>
    </source>
</evidence>
<gene>
    <name evidence="11" type="ORF">GXP67_05230</name>
</gene>
<keyword evidence="6" id="KW-0418">Kinase</keyword>